<reference evidence="3" key="1">
    <citation type="submission" date="2020-05" db="EMBL/GenBank/DDBJ databases">
        <authorList>
            <person name="Chiriac C."/>
            <person name="Salcher M."/>
            <person name="Ghai R."/>
            <person name="Kavagutti S V."/>
        </authorList>
    </citation>
    <scope>NUCLEOTIDE SEQUENCE</scope>
</reference>
<keyword evidence="1" id="KW-0540">Nuclease</keyword>
<dbReference type="EC" id="3.1.-.-" evidence="1"/>
<feature type="active site" evidence="1">
    <location>
        <position position="90"/>
    </location>
</feature>
<feature type="active site" evidence="1">
    <location>
        <position position="70"/>
    </location>
</feature>
<dbReference type="HAMAP" id="MF_04160">
    <property type="entry name" value="NUCL_HEAD_T4"/>
    <property type="match status" value="1"/>
</dbReference>
<feature type="active site" evidence="1">
    <location>
        <position position="31"/>
    </location>
</feature>
<keyword evidence="1" id="KW-0378">Hydrolase</keyword>
<evidence type="ECO:0000256" key="1">
    <source>
        <dbReference type="HAMAP-Rule" id="MF_04160"/>
    </source>
</evidence>
<sequence length="147" mass="17607">MRKYHQGLYKIKNRGKYIGDPDKIFYRSSWELKVLQWLDNHPDIINFSSEEIIIPYVSPADGKYHRYFPDFFVKIKSKDGTIKNMILEVKPHAQSIEPVIKKNITKRYINEVVTYGVNQAKWKAAEEYCKDRKWEFRVLTEYELGIK</sequence>
<dbReference type="Gene3D" id="3.40.91.30">
    <property type="match status" value="1"/>
</dbReference>
<name>A0A6J5T352_9CAUD</name>
<evidence type="ECO:0000259" key="2">
    <source>
        <dbReference type="Pfam" id="PF08722"/>
    </source>
</evidence>
<feature type="domain" description="TnsA endonuclease N-terminal" evidence="2">
    <location>
        <begin position="41"/>
        <end position="141"/>
    </location>
</feature>
<accession>A0A6J5T352</accession>
<comment type="similarity">
    <text evidence="1">Belongs to the Caudovirales head completion nuclease family.</text>
</comment>
<keyword evidence="1" id="KW-0255">Endonuclease</keyword>
<dbReference type="GO" id="GO:0004527">
    <property type="term" value="F:exonuclease activity"/>
    <property type="evidence" value="ECO:0007669"/>
    <property type="project" value="UniProtKB-UniRule"/>
</dbReference>
<gene>
    <name evidence="3" type="ORF">UFOVP1655_15</name>
</gene>
<comment type="function">
    <text evidence="1">During phage morphogenesis, plays an essential role in the head-tail joining step. The associated nuclease activity is essential for morphogenesis, possibly by cleaving packaged DNA to enable the joining of heads to tails. Displays both exo- and endonuclease activity.</text>
</comment>
<protein>
    <recommendedName>
        <fullName evidence="1">Head completion nuclease</fullName>
        <ecNumber evidence="1">3.1.-.-</ecNumber>
    </recommendedName>
</protein>
<dbReference type="Pfam" id="PF08722">
    <property type="entry name" value="Tn7_TnsA-like_N"/>
    <property type="match status" value="1"/>
</dbReference>
<dbReference type="GO" id="GO:0004519">
    <property type="term" value="F:endonuclease activity"/>
    <property type="evidence" value="ECO:0007669"/>
    <property type="project" value="UniProtKB-UniRule"/>
</dbReference>
<keyword evidence="1" id="KW-0269">Exonuclease</keyword>
<dbReference type="InterPro" id="IPR014833">
    <property type="entry name" value="TnsA_N"/>
</dbReference>
<proteinExistence type="inferred from homology"/>
<evidence type="ECO:0000313" key="3">
    <source>
        <dbReference type="EMBL" id="CAB4221990.1"/>
    </source>
</evidence>
<organism evidence="3">
    <name type="scientific">uncultured Caudovirales phage</name>
    <dbReference type="NCBI Taxonomy" id="2100421"/>
    <lineage>
        <taxon>Viruses</taxon>
        <taxon>Duplodnaviria</taxon>
        <taxon>Heunggongvirae</taxon>
        <taxon>Uroviricota</taxon>
        <taxon>Caudoviricetes</taxon>
        <taxon>Peduoviridae</taxon>
        <taxon>Maltschvirus</taxon>
        <taxon>Maltschvirus maltsch</taxon>
    </lineage>
</organism>
<dbReference type="EMBL" id="LR797523">
    <property type="protein sequence ID" value="CAB4221990.1"/>
    <property type="molecule type" value="Genomic_DNA"/>
</dbReference>
<dbReference type="InterPro" id="IPR046390">
    <property type="entry name" value="NUCL_HEAD_T4"/>
</dbReference>